<organism evidence="1 2">
    <name type="scientific">Candidatus Phytoplasma crotalariae</name>
    <dbReference type="NCBI Taxonomy" id="2982627"/>
    <lineage>
        <taxon>Bacteria</taxon>
        <taxon>Bacillati</taxon>
        <taxon>Mycoplasmatota</taxon>
        <taxon>Mollicutes</taxon>
        <taxon>Acholeplasmatales</taxon>
        <taxon>Acholeplasmataceae</taxon>
        <taxon>Candidatus Phytoplasma</taxon>
        <taxon>16SrII (Peanut WB group)</taxon>
    </lineage>
</organism>
<reference evidence="1 2" key="1">
    <citation type="journal article" date="2023" name="Int. J. Syst. Evol. Microbiol.">
        <title>The observation of taxonomic boundaries for the 16SrII and 16SrXXV phytoplasmas using genome-based delimitation.</title>
        <authorList>
            <person name="Rodrigues Jardim B."/>
            <person name="Tran-Nguyen L.T.T."/>
            <person name="Gambley C."/>
            <person name="Al-Sadi A.M."/>
            <person name="Al-Subhi A.M."/>
            <person name="Foissac X."/>
            <person name="Salar P."/>
            <person name="Cai H."/>
            <person name="Yang J.Y."/>
            <person name="Davis R."/>
            <person name="Jones L."/>
            <person name="Rodoni B."/>
            <person name="Constable F.E."/>
        </authorList>
    </citation>
    <scope>NUCLEOTIDE SEQUENCE [LARGE SCALE GENOMIC DNA]</scope>
    <source>
        <strain evidence="1">BAWM-OMN-P53</strain>
    </source>
</reference>
<dbReference type="PROSITE" id="PS51257">
    <property type="entry name" value="PROKAR_LIPOPROTEIN"/>
    <property type="match status" value="1"/>
</dbReference>
<dbReference type="Proteomes" id="UP001170674">
    <property type="component" value="Unassembled WGS sequence"/>
</dbReference>
<evidence type="ECO:0000313" key="2">
    <source>
        <dbReference type="Proteomes" id="UP001170674"/>
    </source>
</evidence>
<dbReference type="RefSeq" id="WP_304514767.1">
    <property type="nucleotide sequence ID" value="NZ_JAOSIR010000013.1"/>
</dbReference>
<evidence type="ECO:0000313" key="1">
    <source>
        <dbReference type="EMBL" id="MDO8059257.1"/>
    </source>
</evidence>
<dbReference type="EMBL" id="JAOSIR010000013">
    <property type="protein sequence ID" value="MDO8059257.1"/>
    <property type="molecule type" value="Genomic_DNA"/>
</dbReference>
<sequence length="174" mass="19765">MLKIIKNSILFFLVSLACLLTIFNINNAKMSIKAYDDGLYFDQLSRASDDKKEKVLSLTQHLITKDNVKKLSSTVKEALNLFLTKVFQGTFGIQIWDSDDPNFSKFANFACDKDLPGEYYKTILPNEIQTYYTTKIIKLIDSEADTTYSDEITKVITSDYISGQVQKAIVDLTN</sequence>
<accession>A0ABT9D2K9</accession>
<name>A0ABT9D2K9_9MOLU</name>
<evidence type="ECO:0008006" key="3">
    <source>
        <dbReference type="Google" id="ProtNLM"/>
    </source>
</evidence>
<gene>
    <name evidence="1" type="ORF">OC683_01350</name>
</gene>
<proteinExistence type="predicted"/>
<keyword evidence="2" id="KW-1185">Reference proteome</keyword>
<comment type="caution">
    <text evidence="1">The sequence shown here is derived from an EMBL/GenBank/DDBJ whole genome shotgun (WGS) entry which is preliminary data.</text>
</comment>
<protein>
    <recommendedName>
        <fullName evidence="3">Effector</fullName>
    </recommendedName>
</protein>